<keyword evidence="2" id="KW-1185">Reference proteome</keyword>
<dbReference type="Proteomes" id="UP000784294">
    <property type="component" value="Unassembled WGS sequence"/>
</dbReference>
<name>A0A448WSD0_9PLAT</name>
<accession>A0A448WSD0</accession>
<dbReference type="AlphaFoldDB" id="A0A448WSD0"/>
<organism evidence="1 2">
    <name type="scientific">Protopolystoma xenopodis</name>
    <dbReference type="NCBI Taxonomy" id="117903"/>
    <lineage>
        <taxon>Eukaryota</taxon>
        <taxon>Metazoa</taxon>
        <taxon>Spiralia</taxon>
        <taxon>Lophotrochozoa</taxon>
        <taxon>Platyhelminthes</taxon>
        <taxon>Monogenea</taxon>
        <taxon>Polyopisthocotylea</taxon>
        <taxon>Polystomatidea</taxon>
        <taxon>Polystomatidae</taxon>
        <taxon>Protopolystoma</taxon>
    </lineage>
</organism>
<gene>
    <name evidence="1" type="ORF">PXEA_LOCUS12446</name>
</gene>
<sequence>MAELTDDADYDAGETFRNVSSPLLAGGNHDNYYGRRLRTRCILHSRHDNKTKRRNSSSEGVHHVMDCQTAAVHRGLAIVSGEINTRISASSSSIQNECQDVVVSDMIAVFPSMYRNGLTSFENVSIPLSDGGNHDNFGLGAFYINALTTRPSCDNEVNPLLKQLTPLSLVIILSFLDRK</sequence>
<comment type="caution">
    <text evidence="1">The sequence shown here is derived from an EMBL/GenBank/DDBJ whole genome shotgun (WGS) entry which is preliminary data.</text>
</comment>
<evidence type="ECO:0000313" key="1">
    <source>
        <dbReference type="EMBL" id="VEL19006.1"/>
    </source>
</evidence>
<proteinExistence type="predicted"/>
<protein>
    <submittedName>
        <fullName evidence="1">Uncharacterized protein</fullName>
    </submittedName>
</protein>
<reference evidence="1" key="1">
    <citation type="submission" date="2018-11" db="EMBL/GenBank/DDBJ databases">
        <authorList>
            <consortium name="Pathogen Informatics"/>
        </authorList>
    </citation>
    <scope>NUCLEOTIDE SEQUENCE</scope>
</reference>
<dbReference type="EMBL" id="CAAALY010039618">
    <property type="protein sequence ID" value="VEL19006.1"/>
    <property type="molecule type" value="Genomic_DNA"/>
</dbReference>
<evidence type="ECO:0000313" key="2">
    <source>
        <dbReference type="Proteomes" id="UP000784294"/>
    </source>
</evidence>